<sequence>MANAFLRLDSIPGGSVDRSHRDWIDVRSVQWSESQSGTVLAGTGAGTGKVDARPVELTSSLGVASPLLFLACARGGHVPTATLELVHAGGRPAVVLRWQLQDVTVASYGLCDDVGAGEPVDAFSLTFRTLTFSYLPQRSDGSAGTPVTAGWDFVRHVPV</sequence>
<dbReference type="SUPFAM" id="SSF141452">
    <property type="entry name" value="Hcp1-like"/>
    <property type="match status" value="1"/>
</dbReference>
<protein>
    <recommendedName>
        <fullName evidence="3">Type VI secretion system tube protein Hcp</fullName>
    </recommendedName>
</protein>
<dbReference type="Proteomes" id="UP000632740">
    <property type="component" value="Unassembled WGS sequence"/>
</dbReference>
<organism evidence="1 2">
    <name type="scientific">Cellulomonas chitinilytica</name>
    <dbReference type="NCBI Taxonomy" id="398759"/>
    <lineage>
        <taxon>Bacteria</taxon>
        <taxon>Bacillati</taxon>
        <taxon>Actinomycetota</taxon>
        <taxon>Actinomycetes</taxon>
        <taxon>Micrococcales</taxon>
        <taxon>Cellulomonadaceae</taxon>
        <taxon>Cellulomonas</taxon>
    </lineage>
</organism>
<dbReference type="AlphaFoldDB" id="A0A919U2X3"/>
<dbReference type="Pfam" id="PF05638">
    <property type="entry name" value="T6SS_HCP"/>
    <property type="match status" value="1"/>
</dbReference>
<evidence type="ECO:0000313" key="2">
    <source>
        <dbReference type="Proteomes" id="UP000632740"/>
    </source>
</evidence>
<dbReference type="PANTHER" id="PTHR36152:SF1">
    <property type="entry name" value="UBIQUITIN-LIKE DOMAIN-CONTAINING PROTEIN"/>
    <property type="match status" value="1"/>
</dbReference>
<proteinExistence type="predicted"/>
<dbReference type="RefSeq" id="WP_203757764.1">
    <property type="nucleotide sequence ID" value="NZ_BONK01000013.1"/>
</dbReference>
<keyword evidence="2" id="KW-1185">Reference proteome</keyword>
<comment type="caution">
    <text evidence="1">The sequence shown here is derived from an EMBL/GenBank/DDBJ whole genome shotgun (WGS) entry which is preliminary data.</text>
</comment>
<evidence type="ECO:0008006" key="3">
    <source>
        <dbReference type="Google" id="ProtNLM"/>
    </source>
</evidence>
<dbReference type="InterPro" id="IPR053165">
    <property type="entry name" value="HSI-I_assembly_Hcp1"/>
</dbReference>
<dbReference type="PANTHER" id="PTHR36152">
    <property type="entry name" value="CYTOPLASMIC PROTEIN-RELATED"/>
    <property type="match status" value="1"/>
</dbReference>
<dbReference type="Gene3D" id="2.30.110.20">
    <property type="entry name" value="Hcp1-like"/>
    <property type="match status" value="1"/>
</dbReference>
<dbReference type="EMBL" id="BONK01000013">
    <property type="protein sequence ID" value="GIG22746.1"/>
    <property type="molecule type" value="Genomic_DNA"/>
</dbReference>
<dbReference type="InterPro" id="IPR008514">
    <property type="entry name" value="T6SS_Hcp"/>
</dbReference>
<dbReference type="InterPro" id="IPR036624">
    <property type="entry name" value="Hcp1-lik_sf"/>
</dbReference>
<reference evidence="1" key="1">
    <citation type="submission" date="2021-01" db="EMBL/GenBank/DDBJ databases">
        <title>Whole genome shotgun sequence of Cellulomonas chitinilytica NBRC 110799.</title>
        <authorList>
            <person name="Komaki H."/>
            <person name="Tamura T."/>
        </authorList>
    </citation>
    <scope>NUCLEOTIDE SEQUENCE</scope>
    <source>
        <strain evidence="1">NBRC 110799</strain>
    </source>
</reference>
<gene>
    <name evidence="1" type="ORF">Cch01nite_34700</name>
</gene>
<name>A0A919U2X3_9CELL</name>
<evidence type="ECO:0000313" key="1">
    <source>
        <dbReference type="EMBL" id="GIG22746.1"/>
    </source>
</evidence>
<accession>A0A919U2X3</accession>